<keyword evidence="2" id="KW-1185">Reference proteome</keyword>
<protein>
    <recommendedName>
        <fullName evidence="3">SnoaL-like domain-containing protein</fullName>
    </recommendedName>
</protein>
<gene>
    <name evidence="1" type="ORF">SAMN05444148_2753</name>
</gene>
<accession>A0A1M5VNF6</accession>
<evidence type="ECO:0000313" key="2">
    <source>
        <dbReference type="Proteomes" id="UP000184522"/>
    </source>
</evidence>
<evidence type="ECO:0000313" key="1">
    <source>
        <dbReference type="EMBL" id="SHH76544.1"/>
    </source>
</evidence>
<evidence type="ECO:0008006" key="3">
    <source>
        <dbReference type="Google" id="ProtNLM"/>
    </source>
</evidence>
<sequence>MKHLSVLFLFAFAFSFSQETETPDYSKNVATLDSTIETLYSVISGDKGVERNWELFKYLFHPNAKLIPTGKNKEGETIARYMTPDDYIKTSGKWLFENGFHEVELSRKTDTFGNITQVFSTYESFKSKSETKPFMRGINSIQLLNDGNRWWIINIYWMQESEASPIPFKYLNKN</sequence>
<organism evidence="1 2">
    <name type="scientific">Winogradskyella jejuensis</name>
    <dbReference type="NCBI Taxonomy" id="1089305"/>
    <lineage>
        <taxon>Bacteria</taxon>
        <taxon>Pseudomonadati</taxon>
        <taxon>Bacteroidota</taxon>
        <taxon>Flavobacteriia</taxon>
        <taxon>Flavobacteriales</taxon>
        <taxon>Flavobacteriaceae</taxon>
        <taxon>Winogradskyella</taxon>
    </lineage>
</organism>
<reference evidence="2" key="1">
    <citation type="submission" date="2016-11" db="EMBL/GenBank/DDBJ databases">
        <authorList>
            <person name="Varghese N."/>
            <person name="Submissions S."/>
        </authorList>
    </citation>
    <scope>NUCLEOTIDE SEQUENCE [LARGE SCALE GENOMIC DNA]</scope>
    <source>
        <strain evidence="2">DSM 25330</strain>
    </source>
</reference>
<dbReference type="RefSeq" id="WP_073087523.1">
    <property type="nucleotide sequence ID" value="NZ_FQWS01000003.1"/>
</dbReference>
<dbReference type="STRING" id="1089305.SAMN05444148_2753"/>
<dbReference type="InterPro" id="IPR032710">
    <property type="entry name" value="NTF2-like_dom_sf"/>
</dbReference>
<dbReference type="Proteomes" id="UP000184522">
    <property type="component" value="Unassembled WGS sequence"/>
</dbReference>
<dbReference type="Gene3D" id="3.10.450.50">
    <property type="match status" value="1"/>
</dbReference>
<dbReference type="AlphaFoldDB" id="A0A1M5VNF6"/>
<dbReference type="SUPFAM" id="SSF54427">
    <property type="entry name" value="NTF2-like"/>
    <property type="match status" value="1"/>
</dbReference>
<proteinExistence type="predicted"/>
<dbReference type="OrthoDB" id="8754772at2"/>
<name>A0A1M5VNF6_9FLAO</name>
<dbReference type="EMBL" id="FQWS01000003">
    <property type="protein sequence ID" value="SHH76544.1"/>
    <property type="molecule type" value="Genomic_DNA"/>
</dbReference>